<dbReference type="InterPro" id="IPR000515">
    <property type="entry name" value="MetI-like"/>
</dbReference>
<dbReference type="RefSeq" id="WP_307286355.1">
    <property type="nucleotide sequence ID" value="NZ_JAUSVX010000033.1"/>
</dbReference>
<proteinExistence type="inferred from homology"/>
<dbReference type="Proteomes" id="UP001242480">
    <property type="component" value="Unassembled WGS sequence"/>
</dbReference>
<evidence type="ECO:0000256" key="7">
    <source>
        <dbReference type="RuleBase" id="RU363032"/>
    </source>
</evidence>
<organism evidence="9 10">
    <name type="scientific">Labrys wisconsinensis</name>
    <dbReference type="NCBI Taxonomy" id="425677"/>
    <lineage>
        <taxon>Bacteria</taxon>
        <taxon>Pseudomonadati</taxon>
        <taxon>Pseudomonadota</taxon>
        <taxon>Alphaproteobacteria</taxon>
        <taxon>Hyphomicrobiales</taxon>
        <taxon>Xanthobacteraceae</taxon>
        <taxon>Labrys</taxon>
    </lineage>
</organism>
<protein>
    <submittedName>
        <fullName evidence="9">ABC-type glycerol-3-phosphate transport system permease component</fullName>
    </submittedName>
</protein>
<dbReference type="SUPFAM" id="SSF161098">
    <property type="entry name" value="MetI-like"/>
    <property type="match status" value="1"/>
</dbReference>
<comment type="subcellular location">
    <subcellularLocation>
        <location evidence="1 7">Cell membrane</location>
        <topology evidence="1 7">Multi-pass membrane protein</topology>
    </subcellularLocation>
</comment>
<feature type="transmembrane region" description="Helical" evidence="7">
    <location>
        <begin position="103"/>
        <end position="124"/>
    </location>
</feature>
<dbReference type="PANTHER" id="PTHR32243">
    <property type="entry name" value="MALTOSE TRANSPORT SYSTEM PERMEASE-RELATED"/>
    <property type="match status" value="1"/>
</dbReference>
<dbReference type="PANTHER" id="PTHR32243:SF18">
    <property type="entry name" value="INNER MEMBRANE ABC TRANSPORTER PERMEASE PROTEIN YCJP"/>
    <property type="match status" value="1"/>
</dbReference>
<keyword evidence="10" id="KW-1185">Reference proteome</keyword>
<feature type="transmembrane region" description="Helical" evidence="7">
    <location>
        <begin position="7"/>
        <end position="28"/>
    </location>
</feature>
<evidence type="ECO:0000313" key="10">
    <source>
        <dbReference type="Proteomes" id="UP001242480"/>
    </source>
</evidence>
<comment type="similarity">
    <text evidence="7">Belongs to the binding-protein-dependent transport system permease family.</text>
</comment>
<dbReference type="CDD" id="cd06261">
    <property type="entry name" value="TM_PBP2"/>
    <property type="match status" value="1"/>
</dbReference>
<evidence type="ECO:0000256" key="3">
    <source>
        <dbReference type="ARBA" id="ARBA00022475"/>
    </source>
</evidence>
<evidence type="ECO:0000256" key="4">
    <source>
        <dbReference type="ARBA" id="ARBA00022692"/>
    </source>
</evidence>
<keyword evidence="3" id="KW-1003">Cell membrane</keyword>
<gene>
    <name evidence="9" type="ORF">QO011_008350</name>
</gene>
<feature type="transmembrane region" description="Helical" evidence="7">
    <location>
        <begin position="236"/>
        <end position="259"/>
    </location>
</feature>
<accession>A0ABU0JQ83</accession>
<name>A0ABU0JQ83_9HYPH</name>
<dbReference type="Pfam" id="PF00528">
    <property type="entry name" value="BPD_transp_1"/>
    <property type="match status" value="1"/>
</dbReference>
<reference evidence="9 10" key="1">
    <citation type="submission" date="2023-07" db="EMBL/GenBank/DDBJ databases">
        <title>Genomic Encyclopedia of Type Strains, Phase IV (KMG-IV): sequencing the most valuable type-strain genomes for metagenomic binning, comparative biology and taxonomic classification.</title>
        <authorList>
            <person name="Goeker M."/>
        </authorList>
    </citation>
    <scope>NUCLEOTIDE SEQUENCE [LARGE SCALE GENOMIC DNA]</scope>
    <source>
        <strain evidence="9 10">DSM 19619</strain>
    </source>
</reference>
<feature type="transmembrane region" description="Helical" evidence="7">
    <location>
        <begin position="67"/>
        <end position="91"/>
    </location>
</feature>
<dbReference type="Gene3D" id="1.10.3720.10">
    <property type="entry name" value="MetI-like"/>
    <property type="match status" value="1"/>
</dbReference>
<evidence type="ECO:0000256" key="1">
    <source>
        <dbReference type="ARBA" id="ARBA00004651"/>
    </source>
</evidence>
<dbReference type="InterPro" id="IPR035906">
    <property type="entry name" value="MetI-like_sf"/>
</dbReference>
<feature type="domain" description="ABC transmembrane type-1" evidence="8">
    <location>
        <begin position="68"/>
        <end position="259"/>
    </location>
</feature>
<dbReference type="InterPro" id="IPR050901">
    <property type="entry name" value="BP-dep_ABC_trans_perm"/>
</dbReference>
<feature type="transmembrane region" description="Helical" evidence="7">
    <location>
        <begin position="136"/>
        <end position="155"/>
    </location>
</feature>
<evidence type="ECO:0000256" key="2">
    <source>
        <dbReference type="ARBA" id="ARBA00022448"/>
    </source>
</evidence>
<evidence type="ECO:0000313" key="9">
    <source>
        <dbReference type="EMBL" id="MDQ0475307.1"/>
    </source>
</evidence>
<dbReference type="PROSITE" id="PS50928">
    <property type="entry name" value="ABC_TM1"/>
    <property type="match status" value="1"/>
</dbReference>
<dbReference type="EMBL" id="JAUSVX010000033">
    <property type="protein sequence ID" value="MDQ0475307.1"/>
    <property type="molecule type" value="Genomic_DNA"/>
</dbReference>
<evidence type="ECO:0000259" key="8">
    <source>
        <dbReference type="PROSITE" id="PS50928"/>
    </source>
</evidence>
<keyword evidence="5 7" id="KW-1133">Transmembrane helix</keyword>
<evidence type="ECO:0000256" key="6">
    <source>
        <dbReference type="ARBA" id="ARBA00023136"/>
    </source>
</evidence>
<keyword evidence="2 7" id="KW-0813">Transport</keyword>
<keyword evidence="4 7" id="KW-0812">Transmembrane</keyword>
<comment type="caution">
    <text evidence="9">The sequence shown here is derived from an EMBL/GenBank/DDBJ whole genome shotgun (WGS) entry which is preliminary data.</text>
</comment>
<evidence type="ECO:0000256" key="5">
    <source>
        <dbReference type="ARBA" id="ARBA00022989"/>
    </source>
</evidence>
<sequence>MTLSHHLSRWLVWLVLVAVVVGPIYWIVAASFKDNHEIIQRVPSLWPARIHLGNYDELLSNTNYPTYLLNSLIVALCTMAATACITIAAGYAMYRLKVAGSTWLSRAMLLIYLAPTTLLLVPIYSLLASMRLVNTLAGLVIVNVAFASPFCVWLLRGFFDAIPRALDEAAAVDGAGPLTILWKVHLPLLAPGLGTILLYAFVYSWTEFAFASQLIVNDSLKTLPMGLNAIMGSYTINWGLLMAGASLTTLPAVLLFACVGRYFVRGLTAGAVTG</sequence>
<keyword evidence="6 7" id="KW-0472">Membrane</keyword>